<dbReference type="AlphaFoldDB" id="A0A4V6D0P9"/>
<feature type="region of interest" description="Disordered" evidence="1">
    <location>
        <begin position="150"/>
        <end position="174"/>
    </location>
</feature>
<reference evidence="2" key="1">
    <citation type="submission" date="2019-03" db="EMBL/GenBank/DDBJ databases">
        <title>WGS assembly of Setaria viridis.</title>
        <authorList>
            <person name="Huang P."/>
            <person name="Jenkins J."/>
            <person name="Grimwood J."/>
            <person name="Barry K."/>
            <person name="Healey A."/>
            <person name="Mamidi S."/>
            <person name="Sreedasyam A."/>
            <person name="Shu S."/>
            <person name="Feldman M."/>
            <person name="Wu J."/>
            <person name="Yu Y."/>
            <person name="Chen C."/>
            <person name="Johnson J."/>
            <person name="Rokhsar D."/>
            <person name="Baxter I."/>
            <person name="Schmutz J."/>
            <person name="Brutnell T."/>
            <person name="Kellogg E."/>
        </authorList>
    </citation>
    <scope>NUCLEOTIDE SEQUENCE [LARGE SCALE GENOMIC DNA]</scope>
</reference>
<keyword evidence="3" id="KW-1185">Reference proteome</keyword>
<feature type="compositionally biased region" description="Basic and acidic residues" evidence="1">
    <location>
        <begin position="50"/>
        <end position="76"/>
    </location>
</feature>
<feature type="region of interest" description="Disordered" evidence="1">
    <location>
        <begin position="42"/>
        <end position="107"/>
    </location>
</feature>
<proteinExistence type="predicted"/>
<organism evidence="2 3">
    <name type="scientific">Setaria viridis</name>
    <name type="common">Green bristlegrass</name>
    <name type="synonym">Setaria italica subsp. viridis</name>
    <dbReference type="NCBI Taxonomy" id="4556"/>
    <lineage>
        <taxon>Eukaryota</taxon>
        <taxon>Viridiplantae</taxon>
        <taxon>Streptophyta</taxon>
        <taxon>Embryophyta</taxon>
        <taxon>Tracheophyta</taxon>
        <taxon>Spermatophyta</taxon>
        <taxon>Magnoliopsida</taxon>
        <taxon>Liliopsida</taxon>
        <taxon>Poales</taxon>
        <taxon>Poaceae</taxon>
        <taxon>PACMAD clade</taxon>
        <taxon>Panicoideae</taxon>
        <taxon>Panicodae</taxon>
        <taxon>Paniceae</taxon>
        <taxon>Cenchrinae</taxon>
        <taxon>Setaria</taxon>
    </lineage>
</organism>
<protein>
    <submittedName>
        <fullName evidence="2">Uncharacterized protein</fullName>
    </submittedName>
</protein>
<dbReference type="Proteomes" id="UP000298652">
    <property type="component" value="Chromosome 9"/>
</dbReference>
<evidence type="ECO:0000256" key="1">
    <source>
        <dbReference type="SAM" id="MobiDB-lite"/>
    </source>
</evidence>
<name>A0A4V6D0P9_SETVI</name>
<accession>A0A4V6D0P9</accession>
<evidence type="ECO:0000313" key="2">
    <source>
        <dbReference type="EMBL" id="TKV91685.1"/>
    </source>
</evidence>
<dbReference type="EMBL" id="CM016560">
    <property type="protein sequence ID" value="TKV91685.1"/>
    <property type="molecule type" value="Genomic_DNA"/>
</dbReference>
<gene>
    <name evidence="2" type="ORF">SEVIR_9G113500v2</name>
</gene>
<dbReference type="Gramene" id="TKV91685">
    <property type="protein sequence ID" value="TKV91685"/>
    <property type="gene ID" value="SEVIR_9G113500v2"/>
</dbReference>
<evidence type="ECO:0000313" key="3">
    <source>
        <dbReference type="Proteomes" id="UP000298652"/>
    </source>
</evidence>
<feature type="compositionally biased region" description="Low complexity" evidence="1">
    <location>
        <begin position="83"/>
        <end position="104"/>
    </location>
</feature>
<sequence length="174" mass="17945">MALQDDDAMARQLRGGVAGRLGGGEEGAAVVVGPCSGVGWAGGGLSTSVTEHHGRGEREKGEGLEKKTTDIGASDRHPRRRSPIASAAARCSPAPRPCARAPQPSRSPPRPALLFLLAGVREPVELPARLFLPTGAPCCHRTILQRVSSPVLRPSSSPAPTPLAGHGSAHLLLT</sequence>